<feature type="transmembrane region" description="Helical" evidence="11">
    <location>
        <begin position="153"/>
        <end position="178"/>
    </location>
</feature>
<dbReference type="InterPro" id="IPR000515">
    <property type="entry name" value="MetI-like"/>
</dbReference>
<feature type="transmembrane region" description="Helical" evidence="11">
    <location>
        <begin position="75"/>
        <end position="98"/>
    </location>
</feature>
<feature type="domain" description="ABC transmembrane type-1" evidence="12">
    <location>
        <begin position="71"/>
        <end position="283"/>
    </location>
</feature>
<comment type="subcellular location">
    <subcellularLocation>
        <location evidence="1">Cell inner membrane</location>
        <topology evidence="1">Multi-pass membrane protein</topology>
    </subcellularLocation>
    <subcellularLocation>
        <location evidence="11">Cell membrane</location>
        <topology evidence="11">Multi-pass membrane protein</topology>
    </subcellularLocation>
</comment>
<keyword evidence="9 11" id="KW-0472">Membrane</keyword>
<feature type="transmembrane region" description="Helical" evidence="11">
    <location>
        <begin position="110"/>
        <end position="133"/>
    </location>
</feature>
<dbReference type="RefSeq" id="WP_057006920.1">
    <property type="nucleotide sequence ID" value="NZ_JYLK01000002.1"/>
</dbReference>
<comment type="subunit">
    <text evidence="3">The complex is composed of two ATP-binding proteins (UgpC), two transmembrane proteins (UgpA and UgpE) and a solute-binding protein (UgpB).</text>
</comment>
<evidence type="ECO:0000256" key="11">
    <source>
        <dbReference type="RuleBase" id="RU363032"/>
    </source>
</evidence>
<dbReference type="InterPro" id="IPR035906">
    <property type="entry name" value="MetI-like_sf"/>
</dbReference>
<dbReference type="EMBL" id="LT629760">
    <property type="protein sequence ID" value="SDS33261.1"/>
    <property type="molecule type" value="Genomic_DNA"/>
</dbReference>
<dbReference type="AlphaFoldDB" id="A0A0R2ZNB1"/>
<evidence type="ECO:0000256" key="3">
    <source>
        <dbReference type="ARBA" id="ARBA00011557"/>
    </source>
</evidence>
<dbReference type="GO" id="GO:0005886">
    <property type="term" value="C:plasma membrane"/>
    <property type="evidence" value="ECO:0007669"/>
    <property type="project" value="UniProtKB-SubCell"/>
</dbReference>
<dbReference type="Proteomes" id="UP000052019">
    <property type="component" value="Unassembled WGS sequence"/>
</dbReference>
<dbReference type="PROSITE" id="PS50928">
    <property type="entry name" value="ABC_TM1"/>
    <property type="match status" value="1"/>
</dbReference>
<dbReference type="Pfam" id="PF00528">
    <property type="entry name" value="BPD_transp_1"/>
    <property type="match status" value="1"/>
</dbReference>
<evidence type="ECO:0000256" key="1">
    <source>
        <dbReference type="ARBA" id="ARBA00004429"/>
    </source>
</evidence>
<evidence type="ECO:0000256" key="4">
    <source>
        <dbReference type="ARBA" id="ARBA00022448"/>
    </source>
</evidence>
<evidence type="ECO:0000256" key="6">
    <source>
        <dbReference type="ARBA" id="ARBA00022519"/>
    </source>
</evidence>
<evidence type="ECO:0000256" key="8">
    <source>
        <dbReference type="ARBA" id="ARBA00022989"/>
    </source>
</evidence>
<sequence length="298" mass="32953">MSHNAQFSQRFLPLFLALPQLLAVLLFFYWPTVQAFWWSFHYVQPFGGSEIFAGLANYVRVLHDPSVLSSLGTTLVFSLCSTLLALSLALALAACLQLKVRGYKIFGNVLIWPYAVSGATLGIIFQVLANPIFGPLAWINHLVPEAWAPSAKGWQAMTLLVFAYAWCQLPFNIVMIVASLQSVPEDCLAAAALDGATPWQRLRDIQLPMVAPYLFFVFVVGLLDSLSNSFGLVDRLTHGGPGNATEILAFKIYQDGFVGIDLAGSSTLSVLMLVVVVVLSVTQYRYLSWRNRRREHHG</sequence>
<reference evidence="13 15" key="1">
    <citation type="submission" date="2015-02" db="EMBL/GenBank/DDBJ databases">
        <title>Two Pseudomonas sp. nov. isolated from raw milk.</title>
        <authorList>
            <person name="Wenning M."/>
            <person name="von Neubeck M."/>
            <person name="Huptas C."/>
            <person name="Scherer S."/>
        </authorList>
    </citation>
    <scope>NUCLEOTIDE SEQUENCE [LARGE SCALE GENOMIC DNA]</scope>
    <source>
        <strain evidence="13 15">DSM 14937</strain>
    </source>
</reference>
<evidence type="ECO:0000313" key="14">
    <source>
        <dbReference type="EMBL" id="SDS33261.1"/>
    </source>
</evidence>
<dbReference type="GO" id="GO:0055085">
    <property type="term" value="P:transmembrane transport"/>
    <property type="evidence" value="ECO:0007669"/>
    <property type="project" value="InterPro"/>
</dbReference>
<evidence type="ECO:0000313" key="15">
    <source>
        <dbReference type="Proteomes" id="UP000052019"/>
    </source>
</evidence>
<evidence type="ECO:0000256" key="5">
    <source>
        <dbReference type="ARBA" id="ARBA00022475"/>
    </source>
</evidence>
<evidence type="ECO:0000256" key="2">
    <source>
        <dbReference type="ARBA" id="ARBA00008852"/>
    </source>
</evidence>
<dbReference type="PATRIC" id="fig|200450.4.peg.2889"/>
<dbReference type="Proteomes" id="UP000183126">
    <property type="component" value="Chromosome I"/>
</dbReference>
<dbReference type="PANTHER" id="PTHR43227:SF9">
    <property type="entry name" value="SN-GLYCEROL-3-PHOSPHATE TRANSPORT SYSTEM PERMEASE PROTEIN UGPA"/>
    <property type="match status" value="1"/>
</dbReference>
<evidence type="ECO:0000313" key="13">
    <source>
        <dbReference type="EMBL" id="KRP62422.1"/>
    </source>
</evidence>
<dbReference type="PANTHER" id="PTHR43227">
    <property type="entry name" value="BLL4140 PROTEIN"/>
    <property type="match status" value="1"/>
</dbReference>
<dbReference type="OrthoDB" id="9785347at2"/>
<accession>A0A0R2ZNB1</accession>
<feature type="transmembrane region" description="Helical" evidence="11">
    <location>
        <begin position="12"/>
        <end position="30"/>
    </location>
</feature>
<dbReference type="InterPro" id="IPR050809">
    <property type="entry name" value="UgpAE/MalFG_permease"/>
</dbReference>
<protein>
    <recommendedName>
        <fullName evidence="10">sn-glycerol-3-phosphate transport system permease protein UgpA</fullName>
    </recommendedName>
</protein>
<keyword evidence="5" id="KW-1003">Cell membrane</keyword>
<keyword evidence="16" id="KW-1185">Reference proteome</keyword>
<dbReference type="Gene3D" id="1.10.3720.10">
    <property type="entry name" value="MetI-like"/>
    <property type="match status" value="1"/>
</dbReference>
<gene>
    <name evidence="14" type="ORF">SAMN04490205_2194</name>
    <name evidence="13" type="ORF">TU79_04640</name>
</gene>
<name>A0A0R2ZNB1_9PSED</name>
<proteinExistence type="inferred from homology"/>
<reference evidence="14 16" key="2">
    <citation type="submission" date="2016-10" db="EMBL/GenBank/DDBJ databases">
        <authorList>
            <person name="Varghese N."/>
            <person name="Submissions S."/>
        </authorList>
    </citation>
    <scope>NUCLEOTIDE SEQUENCE [LARGE SCALE GENOMIC DNA]</scope>
    <source>
        <strain evidence="14 16">BS3111</strain>
    </source>
</reference>
<dbReference type="CDD" id="cd06261">
    <property type="entry name" value="TM_PBP2"/>
    <property type="match status" value="1"/>
</dbReference>
<keyword evidence="6" id="KW-0997">Cell inner membrane</keyword>
<dbReference type="SUPFAM" id="SSF161098">
    <property type="entry name" value="MetI-like"/>
    <property type="match status" value="1"/>
</dbReference>
<organism evidence="13 15">
    <name type="scientific">Pseudomonas trivialis</name>
    <dbReference type="NCBI Taxonomy" id="200450"/>
    <lineage>
        <taxon>Bacteria</taxon>
        <taxon>Pseudomonadati</taxon>
        <taxon>Pseudomonadota</taxon>
        <taxon>Gammaproteobacteria</taxon>
        <taxon>Pseudomonadales</taxon>
        <taxon>Pseudomonadaceae</taxon>
        <taxon>Pseudomonas</taxon>
    </lineage>
</organism>
<comment type="similarity">
    <text evidence="2">Belongs to the binding-protein-dependent transport system permease family. UgpAE subfamily.</text>
</comment>
<dbReference type="EMBL" id="JYLK01000002">
    <property type="protein sequence ID" value="KRP62422.1"/>
    <property type="molecule type" value="Genomic_DNA"/>
</dbReference>
<keyword evidence="7 11" id="KW-0812">Transmembrane</keyword>
<keyword evidence="4 11" id="KW-0813">Transport</keyword>
<evidence type="ECO:0000256" key="10">
    <source>
        <dbReference type="ARBA" id="ARBA00040780"/>
    </source>
</evidence>
<feature type="transmembrane region" description="Helical" evidence="11">
    <location>
        <begin position="210"/>
        <end position="233"/>
    </location>
</feature>
<evidence type="ECO:0000313" key="16">
    <source>
        <dbReference type="Proteomes" id="UP000183126"/>
    </source>
</evidence>
<evidence type="ECO:0000259" key="12">
    <source>
        <dbReference type="PROSITE" id="PS50928"/>
    </source>
</evidence>
<feature type="transmembrane region" description="Helical" evidence="11">
    <location>
        <begin position="268"/>
        <end position="287"/>
    </location>
</feature>
<evidence type="ECO:0000256" key="7">
    <source>
        <dbReference type="ARBA" id="ARBA00022692"/>
    </source>
</evidence>
<keyword evidence="8 11" id="KW-1133">Transmembrane helix</keyword>
<evidence type="ECO:0000256" key="9">
    <source>
        <dbReference type="ARBA" id="ARBA00023136"/>
    </source>
</evidence>